<name>A0A2P7AVL6_9HYPH</name>
<dbReference type="EMBL" id="PGGN01000002">
    <property type="protein sequence ID" value="PSH58231.1"/>
    <property type="molecule type" value="Genomic_DNA"/>
</dbReference>
<evidence type="ECO:0000313" key="2">
    <source>
        <dbReference type="Proteomes" id="UP000241158"/>
    </source>
</evidence>
<accession>A0A2P7AVL6</accession>
<organism evidence="1 2">
    <name type="scientific">Phyllobacterium endophyticum</name>
    <dbReference type="NCBI Taxonomy" id="1149773"/>
    <lineage>
        <taxon>Bacteria</taxon>
        <taxon>Pseudomonadati</taxon>
        <taxon>Pseudomonadota</taxon>
        <taxon>Alphaproteobacteria</taxon>
        <taxon>Hyphomicrobiales</taxon>
        <taxon>Phyllobacteriaceae</taxon>
        <taxon>Phyllobacterium</taxon>
    </lineage>
</organism>
<evidence type="ECO:0000313" key="1">
    <source>
        <dbReference type="EMBL" id="PSH58231.1"/>
    </source>
</evidence>
<dbReference type="Pfam" id="PF06169">
    <property type="entry name" value="DUF982"/>
    <property type="match status" value="1"/>
</dbReference>
<proteinExistence type="predicted"/>
<reference evidence="2" key="1">
    <citation type="submission" date="2017-11" db="EMBL/GenBank/DDBJ databases">
        <authorList>
            <person name="Kuznetsova I."/>
            <person name="Sazanova A."/>
            <person name="Chirak E."/>
            <person name="Safronova V."/>
            <person name="Willems A."/>
        </authorList>
    </citation>
    <scope>NUCLEOTIDE SEQUENCE [LARGE SCALE GENOMIC DNA]</scope>
    <source>
        <strain evidence="2">PEPV15</strain>
    </source>
</reference>
<gene>
    <name evidence="1" type="ORF">CU100_11425</name>
</gene>
<dbReference type="AlphaFoldDB" id="A0A2P7AVL6"/>
<keyword evidence="2" id="KW-1185">Reference proteome</keyword>
<dbReference type="InterPro" id="IPR010385">
    <property type="entry name" value="DUF982"/>
</dbReference>
<dbReference type="Proteomes" id="UP000241158">
    <property type="component" value="Unassembled WGS sequence"/>
</dbReference>
<dbReference type="RefSeq" id="WP_106716683.1">
    <property type="nucleotide sequence ID" value="NZ_JACHXT010000001.1"/>
</dbReference>
<protein>
    <submittedName>
        <fullName evidence="1">DUF982 domain-containing protein</fullName>
    </submittedName>
</protein>
<comment type="caution">
    <text evidence="1">The sequence shown here is derived from an EMBL/GenBank/DDBJ whole genome shotgun (WGS) entry which is preliminary data.</text>
</comment>
<dbReference type="Gene3D" id="6.10.250.730">
    <property type="match status" value="1"/>
</dbReference>
<sequence>MCRALMRMRKFSFPFVTVTDQFGEVKNIGSVGEAAVWLVAHWPITSSEKLTAAKQACLDALDGKVASTTCRDAFVEAAKEARIYVTHKQH</sequence>
<dbReference type="OrthoDB" id="8084653at2"/>